<gene>
    <name evidence="2" type="ORF">KME32_20125</name>
</gene>
<dbReference type="InterPro" id="IPR016181">
    <property type="entry name" value="Acyl_CoA_acyltransferase"/>
</dbReference>
<protein>
    <submittedName>
        <fullName evidence="2">GNAT family N-acetyltransferase</fullName>
        <ecNumber evidence="2">2.3.1.-</ecNumber>
    </submittedName>
</protein>
<evidence type="ECO:0000259" key="1">
    <source>
        <dbReference type="PROSITE" id="PS51186"/>
    </source>
</evidence>
<dbReference type="GO" id="GO:0034069">
    <property type="term" value="F:aminoglycoside N-acetyltransferase activity"/>
    <property type="evidence" value="ECO:0007669"/>
    <property type="project" value="TreeGrafter"/>
</dbReference>
<evidence type="ECO:0000313" key="2">
    <source>
        <dbReference type="EMBL" id="MBW4563406.1"/>
    </source>
</evidence>
<reference evidence="2" key="1">
    <citation type="submission" date="2021-05" db="EMBL/GenBank/DDBJ databases">
        <authorList>
            <person name="Pietrasiak N."/>
            <person name="Ward R."/>
            <person name="Stajich J.E."/>
            <person name="Kurbessoian T."/>
        </authorList>
    </citation>
    <scope>NUCLEOTIDE SEQUENCE</scope>
    <source>
        <strain evidence="2">JT2-VF2</strain>
    </source>
</reference>
<sequence>MTPEFEYTTLAHPEDVIQLGTILNQCFINSRDEEKYVKKYINSIGLENFRIIRQDAQVIGGLATLGMGQWWASQRVPMTGIAAVGIAPEYRGSGAAIALMHQTLKELHANGVPISVLYPATQRLYRKAGYEQGGSLCRWEIPTQSIQVKEQPLPLIAVAPIHQDIFSELYQQQAKLSNGYLDRHPAIWQELVSTEQKEKIFAYFIGAKDQPQGYIIFSQERTEDGAIMWIRDWAILTAAAAQSFWSFIANHRSQIKQVRWKSSVNDFLSLLLPEQTAKIWRQQRWMLRVVDLSKALELRGYPSGIQAELHLEVQDDLLSANNGRFILSVANGHGEVTRGGKGELQIDIKGLAPLYTGLFTPYQLQLAGKLDATETALLAATQIFAGVSPGMSDFF</sequence>
<dbReference type="Pfam" id="PF13527">
    <property type="entry name" value="Acetyltransf_9"/>
    <property type="match status" value="1"/>
</dbReference>
<keyword evidence="2" id="KW-0012">Acyltransferase</keyword>
<dbReference type="PANTHER" id="PTHR37817">
    <property type="entry name" value="N-ACETYLTRANSFERASE EIS"/>
    <property type="match status" value="1"/>
</dbReference>
<dbReference type="CDD" id="cd04301">
    <property type="entry name" value="NAT_SF"/>
    <property type="match status" value="1"/>
</dbReference>
<dbReference type="SUPFAM" id="SSF55718">
    <property type="entry name" value="SCP-like"/>
    <property type="match status" value="1"/>
</dbReference>
<name>A0A951Q284_9NOST</name>
<dbReference type="AlphaFoldDB" id="A0A951Q284"/>
<dbReference type="InterPro" id="IPR051554">
    <property type="entry name" value="Acetyltransferase_Eis"/>
</dbReference>
<dbReference type="InterPro" id="IPR041380">
    <property type="entry name" value="Acetyltransf_17"/>
</dbReference>
<dbReference type="GO" id="GO:0030649">
    <property type="term" value="P:aminoglycoside antibiotic catabolic process"/>
    <property type="evidence" value="ECO:0007669"/>
    <property type="project" value="TreeGrafter"/>
</dbReference>
<evidence type="ECO:0000313" key="3">
    <source>
        <dbReference type="Proteomes" id="UP000715781"/>
    </source>
</evidence>
<comment type="caution">
    <text evidence="2">The sequence shown here is derived from an EMBL/GenBank/DDBJ whole genome shotgun (WGS) entry which is preliminary data.</text>
</comment>
<dbReference type="Gene3D" id="3.30.1050.10">
    <property type="entry name" value="SCP2 sterol-binding domain"/>
    <property type="match status" value="1"/>
</dbReference>
<dbReference type="PROSITE" id="PS51186">
    <property type="entry name" value="GNAT"/>
    <property type="match status" value="1"/>
</dbReference>
<dbReference type="Pfam" id="PF13530">
    <property type="entry name" value="SCP2_2"/>
    <property type="match status" value="1"/>
</dbReference>
<dbReference type="InterPro" id="IPR036527">
    <property type="entry name" value="SCP2_sterol-bd_dom_sf"/>
</dbReference>
<accession>A0A951Q284</accession>
<feature type="domain" description="N-acetyltransferase" evidence="1">
    <location>
        <begin position="5"/>
        <end position="154"/>
    </location>
</feature>
<dbReference type="SUPFAM" id="SSF55729">
    <property type="entry name" value="Acyl-CoA N-acyltransferases (Nat)"/>
    <property type="match status" value="1"/>
</dbReference>
<reference evidence="2" key="2">
    <citation type="journal article" date="2022" name="Microbiol. Resour. Announc.">
        <title>Metagenome Sequencing to Explore Phylogenomics of Terrestrial Cyanobacteria.</title>
        <authorList>
            <person name="Ward R.D."/>
            <person name="Stajich J.E."/>
            <person name="Johansen J.R."/>
            <person name="Huntemann M."/>
            <person name="Clum A."/>
            <person name="Foster B."/>
            <person name="Foster B."/>
            <person name="Roux S."/>
            <person name="Palaniappan K."/>
            <person name="Varghese N."/>
            <person name="Mukherjee S."/>
            <person name="Reddy T.B.K."/>
            <person name="Daum C."/>
            <person name="Copeland A."/>
            <person name="Chen I.A."/>
            <person name="Ivanova N.N."/>
            <person name="Kyrpides N.C."/>
            <person name="Shapiro N."/>
            <person name="Eloe-Fadrosh E.A."/>
            <person name="Pietrasiak N."/>
        </authorList>
    </citation>
    <scope>NUCLEOTIDE SEQUENCE</scope>
    <source>
        <strain evidence="2">JT2-VF2</strain>
    </source>
</reference>
<dbReference type="PANTHER" id="PTHR37817:SF1">
    <property type="entry name" value="N-ACETYLTRANSFERASE EIS"/>
    <property type="match status" value="1"/>
</dbReference>
<dbReference type="EMBL" id="JAHHHN010000013">
    <property type="protein sequence ID" value="MBW4563406.1"/>
    <property type="molecule type" value="Genomic_DNA"/>
</dbReference>
<dbReference type="EC" id="2.3.1.-" evidence="2"/>
<keyword evidence="2" id="KW-0808">Transferase</keyword>
<dbReference type="Gene3D" id="3.40.630.30">
    <property type="match status" value="2"/>
</dbReference>
<dbReference type="Pfam" id="PF17668">
    <property type="entry name" value="Acetyltransf_17"/>
    <property type="match status" value="1"/>
</dbReference>
<dbReference type="Proteomes" id="UP000715781">
    <property type="component" value="Unassembled WGS sequence"/>
</dbReference>
<dbReference type="InterPro" id="IPR025559">
    <property type="entry name" value="Eis_dom"/>
</dbReference>
<dbReference type="InterPro" id="IPR000182">
    <property type="entry name" value="GNAT_dom"/>
</dbReference>
<proteinExistence type="predicted"/>
<organism evidence="2 3">
    <name type="scientific">Mojavia pulchra JT2-VF2</name>
    <dbReference type="NCBI Taxonomy" id="287848"/>
    <lineage>
        <taxon>Bacteria</taxon>
        <taxon>Bacillati</taxon>
        <taxon>Cyanobacteriota</taxon>
        <taxon>Cyanophyceae</taxon>
        <taxon>Nostocales</taxon>
        <taxon>Nostocaceae</taxon>
    </lineage>
</organism>